<evidence type="ECO:0000256" key="2">
    <source>
        <dbReference type="ARBA" id="ARBA00022475"/>
    </source>
</evidence>
<evidence type="ECO:0000256" key="3">
    <source>
        <dbReference type="ARBA" id="ARBA00022692"/>
    </source>
</evidence>
<gene>
    <name evidence="8" type="ORF">SAMN05421773_12169</name>
</gene>
<feature type="domain" description="ABC3 transporter permease C-terminal" evidence="7">
    <location>
        <begin position="194"/>
        <end position="300"/>
    </location>
</feature>
<evidence type="ECO:0000313" key="9">
    <source>
        <dbReference type="Proteomes" id="UP000199207"/>
    </source>
</evidence>
<name>A0A1I1TWX9_9ACTN</name>
<sequence length="701" mass="73580">MLRLAVRLAHGSHPQQRLRLVLLAVVAVITTVTALFTAGVLHALSGESHRFQDRVVTLAQDDERVTVRVDERTDTWDQRQYPVVWLDPANQDDPAAMPPGMEAWPEPGGWVVSPGLAALAQDHPDLAARFPGADVLTDEGVLHPGELLAYRHMPDNGVMGVAAVDATGFGGPGRGRAIGDDTELDLPAMTLALAGFVALPLVLLAAAGTAVSAPLRAQRLALLHAIGVPAKQRRRLVVQEAATVFLPGIALGTLVWTLCAPWIHTIPVVERPVADDALTLPVWATAAVAVCLAVLFAALSTVTEHRRRDTRHRATPRPRAGRPRLPALRTAPALAAVALLVAAMFRDGDSAAMTTLAGVVLLAVGTPLALPVIARAAGNRMAGRASAPEHVLAGRRLQYDPRSAVRPLYGIAALLVITPVVAAWIAAARDLDPPAPPDAAVEAVWLRGALDHMDTEILLRDLPDAVVAPLAPGRHDPSQPPALHIGLTCADAGRLLKITACDDQAAPTPEATQRLSTVLNTSMDIKLISPDLGRLTAEDQVAVLAPRDARLETTIRAAALAHPAALNVLSAADLELQESELVSWIFGGIAVLGSLAFLVLATGMIDRTAAGRRESRLLGALGLTLRRIRGISTQEFLLGYATVVGTGMAAGIIASTAWSNLDPAISYPVGPLVLTLAVATALAGFGILGVRIMTKDTGPNP</sequence>
<dbReference type="AlphaFoldDB" id="A0A1I1TWX9"/>
<dbReference type="OrthoDB" id="3258069at2"/>
<accession>A0A1I1TWX9</accession>
<protein>
    <submittedName>
        <fullName evidence="8">FtsX-like permease family protein</fullName>
    </submittedName>
</protein>
<dbReference type="STRING" id="910347.SAMN05421773_12169"/>
<feature type="transmembrane region" description="Helical" evidence="6">
    <location>
        <begin position="664"/>
        <end position="688"/>
    </location>
</feature>
<evidence type="ECO:0000256" key="6">
    <source>
        <dbReference type="SAM" id="Phobius"/>
    </source>
</evidence>
<feature type="transmembrane region" description="Helical" evidence="6">
    <location>
        <begin position="351"/>
        <end position="374"/>
    </location>
</feature>
<keyword evidence="5 6" id="KW-0472">Membrane</keyword>
<evidence type="ECO:0000256" key="1">
    <source>
        <dbReference type="ARBA" id="ARBA00004651"/>
    </source>
</evidence>
<dbReference type="InterPro" id="IPR003838">
    <property type="entry name" value="ABC3_permease_C"/>
</dbReference>
<proteinExistence type="predicted"/>
<evidence type="ECO:0000256" key="5">
    <source>
        <dbReference type="ARBA" id="ARBA00023136"/>
    </source>
</evidence>
<feature type="transmembrane region" description="Helical" evidence="6">
    <location>
        <begin position="581"/>
        <end position="605"/>
    </location>
</feature>
<dbReference type="GO" id="GO:0005886">
    <property type="term" value="C:plasma membrane"/>
    <property type="evidence" value="ECO:0007669"/>
    <property type="project" value="UniProtKB-SubCell"/>
</dbReference>
<dbReference type="Pfam" id="PF02687">
    <property type="entry name" value="FtsX"/>
    <property type="match status" value="1"/>
</dbReference>
<evidence type="ECO:0000259" key="7">
    <source>
        <dbReference type="Pfam" id="PF02687"/>
    </source>
</evidence>
<keyword evidence="9" id="KW-1185">Reference proteome</keyword>
<comment type="subcellular location">
    <subcellularLocation>
        <location evidence="1">Cell membrane</location>
        <topology evidence="1">Multi-pass membrane protein</topology>
    </subcellularLocation>
</comment>
<feature type="transmembrane region" description="Helical" evidence="6">
    <location>
        <begin position="408"/>
        <end position="427"/>
    </location>
</feature>
<feature type="transmembrane region" description="Helical" evidence="6">
    <location>
        <begin position="283"/>
        <end position="303"/>
    </location>
</feature>
<feature type="transmembrane region" description="Helical" evidence="6">
    <location>
        <begin position="191"/>
        <end position="215"/>
    </location>
</feature>
<organism evidence="8 9">
    <name type="scientific">Streptomyces aidingensis</name>
    <dbReference type="NCBI Taxonomy" id="910347"/>
    <lineage>
        <taxon>Bacteria</taxon>
        <taxon>Bacillati</taxon>
        <taxon>Actinomycetota</taxon>
        <taxon>Actinomycetes</taxon>
        <taxon>Kitasatosporales</taxon>
        <taxon>Streptomycetaceae</taxon>
        <taxon>Streptomyces</taxon>
    </lineage>
</organism>
<evidence type="ECO:0000256" key="4">
    <source>
        <dbReference type="ARBA" id="ARBA00022989"/>
    </source>
</evidence>
<evidence type="ECO:0000313" key="8">
    <source>
        <dbReference type="EMBL" id="SFD62875.1"/>
    </source>
</evidence>
<feature type="transmembrane region" description="Helical" evidence="6">
    <location>
        <begin position="236"/>
        <end position="263"/>
    </location>
</feature>
<keyword evidence="2" id="KW-1003">Cell membrane</keyword>
<keyword evidence="3 6" id="KW-0812">Transmembrane</keyword>
<reference evidence="8 9" key="1">
    <citation type="submission" date="2016-10" db="EMBL/GenBank/DDBJ databases">
        <authorList>
            <person name="de Groot N.N."/>
        </authorList>
    </citation>
    <scope>NUCLEOTIDE SEQUENCE [LARGE SCALE GENOMIC DNA]</scope>
    <source>
        <strain evidence="8 9">CGMCC 4.5739</strain>
    </source>
</reference>
<keyword evidence="4 6" id="KW-1133">Transmembrane helix</keyword>
<feature type="transmembrane region" description="Helical" evidence="6">
    <location>
        <begin position="636"/>
        <end position="658"/>
    </location>
</feature>
<feature type="transmembrane region" description="Helical" evidence="6">
    <location>
        <begin position="20"/>
        <end position="44"/>
    </location>
</feature>
<dbReference type="EMBL" id="FOLM01000021">
    <property type="protein sequence ID" value="SFD62875.1"/>
    <property type="molecule type" value="Genomic_DNA"/>
</dbReference>
<dbReference type="Proteomes" id="UP000199207">
    <property type="component" value="Unassembled WGS sequence"/>
</dbReference>
<feature type="transmembrane region" description="Helical" evidence="6">
    <location>
        <begin position="327"/>
        <end position="345"/>
    </location>
</feature>